<dbReference type="SFLD" id="SFLDS00001">
    <property type="entry name" value="Enolase"/>
    <property type="match status" value="1"/>
</dbReference>
<keyword evidence="3" id="KW-0479">Metal-binding</keyword>
<dbReference type="InterPro" id="IPR034603">
    <property type="entry name" value="Dipeptide_epimerase"/>
</dbReference>
<evidence type="ECO:0000313" key="7">
    <source>
        <dbReference type="EMBL" id="CUS45343.1"/>
    </source>
</evidence>
<evidence type="ECO:0000259" key="6">
    <source>
        <dbReference type="SMART" id="SM00922"/>
    </source>
</evidence>
<name>A0A160TL19_9ZZZZ</name>
<evidence type="ECO:0000256" key="1">
    <source>
        <dbReference type="ARBA" id="ARBA00001946"/>
    </source>
</evidence>
<dbReference type="PROSITE" id="PS00909">
    <property type="entry name" value="MR_MLE_2"/>
    <property type="match status" value="1"/>
</dbReference>
<dbReference type="PANTHER" id="PTHR48073">
    <property type="entry name" value="O-SUCCINYLBENZOATE SYNTHASE-RELATED"/>
    <property type="match status" value="1"/>
</dbReference>
<feature type="domain" description="Mandelate racemase/muconate lactonizing enzyme C-terminal" evidence="6">
    <location>
        <begin position="130"/>
        <end position="221"/>
    </location>
</feature>
<dbReference type="InterPro" id="IPR013341">
    <property type="entry name" value="Mandelate_racemase_N_dom"/>
</dbReference>
<dbReference type="PANTHER" id="PTHR48073:SF2">
    <property type="entry name" value="O-SUCCINYLBENZOATE SYNTHASE"/>
    <property type="match status" value="1"/>
</dbReference>
<accession>A0A160TL19</accession>
<dbReference type="GO" id="GO:0009063">
    <property type="term" value="P:amino acid catabolic process"/>
    <property type="evidence" value="ECO:0007669"/>
    <property type="project" value="InterPro"/>
</dbReference>
<evidence type="ECO:0000256" key="3">
    <source>
        <dbReference type="ARBA" id="ARBA00022723"/>
    </source>
</evidence>
<dbReference type="SFLD" id="SFLDG00180">
    <property type="entry name" value="muconate_cycloisomerase"/>
    <property type="match status" value="1"/>
</dbReference>
<evidence type="ECO:0000256" key="2">
    <source>
        <dbReference type="ARBA" id="ARBA00008031"/>
    </source>
</evidence>
<evidence type="ECO:0000256" key="5">
    <source>
        <dbReference type="ARBA" id="ARBA00023235"/>
    </source>
</evidence>
<dbReference type="GO" id="GO:0046872">
    <property type="term" value="F:metal ion binding"/>
    <property type="evidence" value="ECO:0007669"/>
    <property type="project" value="UniProtKB-KW"/>
</dbReference>
<dbReference type="EC" id="5.5.1.1" evidence="7"/>
<dbReference type="SUPFAM" id="SSF54826">
    <property type="entry name" value="Enolase N-terminal domain-like"/>
    <property type="match status" value="1"/>
</dbReference>
<dbReference type="GO" id="GO:0016855">
    <property type="term" value="F:racemase and epimerase activity, acting on amino acids and derivatives"/>
    <property type="evidence" value="ECO:0007669"/>
    <property type="project" value="InterPro"/>
</dbReference>
<protein>
    <submittedName>
        <fullName evidence="7">Muconate cycloisomerase</fullName>
        <ecNumber evidence="7">5.5.1.1</ecNumber>
    </submittedName>
</protein>
<dbReference type="SUPFAM" id="SSF51604">
    <property type="entry name" value="Enolase C-terminal domain-like"/>
    <property type="match status" value="1"/>
</dbReference>
<dbReference type="InterPro" id="IPR018110">
    <property type="entry name" value="Mandel_Rmase/mucon_lact_enz_CS"/>
</dbReference>
<dbReference type="Pfam" id="PF02746">
    <property type="entry name" value="MR_MLE_N"/>
    <property type="match status" value="1"/>
</dbReference>
<evidence type="ECO:0000256" key="4">
    <source>
        <dbReference type="ARBA" id="ARBA00022842"/>
    </source>
</evidence>
<dbReference type="EMBL" id="CZQE01000244">
    <property type="protein sequence ID" value="CUS45343.1"/>
    <property type="molecule type" value="Genomic_DNA"/>
</dbReference>
<reference evidence="7" key="1">
    <citation type="submission" date="2015-10" db="EMBL/GenBank/DDBJ databases">
        <authorList>
            <person name="Gilbert D.G."/>
        </authorList>
    </citation>
    <scope>NUCLEOTIDE SEQUENCE</scope>
</reference>
<comment type="similarity">
    <text evidence="2">Belongs to the mandelate racemase/muconate lactonizing enzyme family.</text>
</comment>
<dbReference type="GO" id="GO:0018849">
    <property type="term" value="F:muconate cycloisomerase activity"/>
    <property type="evidence" value="ECO:0007669"/>
    <property type="project" value="UniProtKB-EC"/>
</dbReference>
<dbReference type="InterPro" id="IPR029065">
    <property type="entry name" value="Enolase_C-like"/>
</dbReference>
<organism evidence="7">
    <name type="scientific">hydrothermal vent metagenome</name>
    <dbReference type="NCBI Taxonomy" id="652676"/>
    <lineage>
        <taxon>unclassified sequences</taxon>
        <taxon>metagenomes</taxon>
        <taxon>ecological metagenomes</taxon>
    </lineage>
</organism>
<dbReference type="Gene3D" id="3.30.390.10">
    <property type="entry name" value="Enolase-like, N-terminal domain"/>
    <property type="match status" value="1"/>
</dbReference>
<dbReference type="InterPro" id="IPR013342">
    <property type="entry name" value="Mandelate_racemase_C"/>
</dbReference>
<dbReference type="AlphaFoldDB" id="A0A160TL19"/>
<proteinExistence type="inferred from homology"/>
<dbReference type="Pfam" id="PF13378">
    <property type="entry name" value="MR_MLE_C"/>
    <property type="match status" value="1"/>
</dbReference>
<keyword evidence="5 7" id="KW-0413">Isomerase</keyword>
<dbReference type="InterPro" id="IPR036849">
    <property type="entry name" value="Enolase-like_C_sf"/>
</dbReference>
<comment type="cofactor">
    <cofactor evidence="1">
        <name>Mg(2+)</name>
        <dbReference type="ChEBI" id="CHEBI:18420"/>
    </cofactor>
</comment>
<dbReference type="Gene3D" id="3.20.20.120">
    <property type="entry name" value="Enolase-like C-terminal domain"/>
    <property type="match status" value="1"/>
</dbReference>
<keyword evidence="4" id="KW-0460">Magnesium</keyword>
<dbReference type="SMART" id="SM00922">
    <property type="entry name" value="MR_MLE"/>
    <property type="match status" value="1"/>
</dbReference>
<gene>
    <name evidence="7" type="ORF">MGWOODY_Smn2281</name>
</gene>
<dbReference type="CDD" id="cd03319">
    <property type="entry name" value="L-Ala-DL-Glu_epimerase"/>
    <property type="match status" value="1"/>
</dbReference>
<sequence>MRVVARKQFVGLKQPFRVAFGTIVGLDIVEVSIEREGLIGRGECCPMTIYDQTPDSTLAEIAAIVPTLERGEIDRLSLQRALPARSARNALDCALWDLEAKMSGRSVWEIAGLEQPATIVSDISIGILTPEETHRVAASLDAPAMIKLKLGGERDLDCLHAVRAARPDTPLFVDVNAGWTLARLNEMAPALAAAGVFMIEQPLPPADDALLDGYTRIVPLCADESCHDRSDLARLRGRFDYINIKLDKTGGLTEALALAEAARAQGFRLMVGCMLATGLAMAPAYMLASLCEVVDLDAPLIVRHAAHAGIRHDGRLLHGFDADLWG</sequence>
<dbReference type="InterPro" id="IPR029017">
    <property type="entry name" value="Enolase-like_N"/>
</dbReference>